<dbReference type="Gene3D" id="3.30.420.40">
    <property type="match status" value="1"/>
</dbReference>
<protein>
    <recommendedName>
        <fullName evidence="1">Gcp-like domain-containing protein</fullName>
    </recommendedName>
</protein>
<feature type="domain" description="Gcp-like" evidence="1">
    <location>
        <begin position="34"/>
        <end position="107"/>
    </location>
</feature>
<dbReference type="PANTHER" id="PTHR11735">
    <property type="entry name" value="TRNA N6-ADENOSINE THREONYLCARBAMOYLTRANSFERASE"/>
    <property type="match status" value="1"/>
</dbReference>
<dbReference type="CDD" id="cd24032">
    <property type="entry name" value="ASKHA_NBD_TsaB"/>
    <property type="match status" value="1"/>
</dbReference>
<dbReference type="AlphaFoldDB" id="A0A381WT29"/>
<evidence type="ECO:0000259" key="1">
    <source>
        <dbReference type="Pfam" id="PF00814"/>
    </source>
</evidence>
<dbReference type="PANTHER" id="PTHR11735:SF11">
    <property type="entry name" value="TRNA THREONYLCARBAMOYLADENOSINE BIOSYNTHESIS PROTEIN TSAB"/>
    <property type="match status" value="1"/>
</dbReference>
<proteinExistence type="predicted"/>
<reference evidence="2" key="1">
    <citation type="submission" date="2018-05" db="EMBL/GenBank/DDBJ databases">
        <authorList>
            <person name="Lanie J.A."/>
            <person name="Ng W.-L."/>
            <person name="Kazmierczak K.M."/>
            <person name="Andrzejewski T.M."/>
            <person name="Davidsen T.M."/>
            <person name="Wayne K.J."/>
            <person name="Tettelin H."/>
            <person name="Glass J.I."/>
            <person name="Rusch D."/>
            <person name="Podicherti R."/>
            <person name="Tsui H.-C.T."/>
            <person name="Winkler M.E."/>
        </authorList>
    </citation>
    <scope>NUCLEOTIDE SEQUENCE</scope>
</reference>
<dbReference type="InterPro" id="IPR043129">
    <property type="entry name" value="ATPase_NBD"/>
</dbReference>
<dbReference type="GO" id="GO:0002949">
    <property type="term" value="P:tRNA threonylcarbamoyladenosine modification"/>
    <property type="evidence" value="ECO:0007669"/>
    <property type="project" value="InterPro"/>
</dbReference>
<evidence type="ECO:0000313" key="2">
    <source>
        <dbReference type="EMBL" id="SVA55431.1"/>
    </source>
</evidence>
<dbReference type="GO" id="GO:0005829">
    <property type="term" value="C:cytosol"/>
    <property type="evidence" value="ECO:0007669"/>
    <property type="project" value="TreeGrafter"/>
</dbReference>
<accession>A0A381WT29</accession>
<organism evidence="2">
    <name type="scientific">marine metagenome</name>
    <dbReference type="NCBI Taxonomy" id="408172"/>
    <lineage>
        <taxon>unclassified sequences</taxon>
        <taxon>metagenomes</taxon>
        <taxon>ecological metagenomes</taxon>
    </lineage>
</organism>
<feature type="non-terminal residue" evidence="2">
    <location>
        <position position="1"/>
    </location>
</feature>
<dbReference type="EMBL" id="UINC01012733">
    <property type="protein sequence ID" value="SVA55431.1"/>
    <property type="molecule type" value="Genomic_DNA"/>
</dbReference>
<dbReference type="InterPro" id="IPR022496">
    <property type="entry name" value="T6A_TsaB"/>
</dbReference>
<name>A0A381WT29_9ZZZZ</name>
<sequence length="214" mass="23595">VTSKTLLALETSSTVCGVSIAHGEDILSLAEEPVHRKHAEILPKFIESALQQGQKSFEELDAIAVSIGPGSFTGLRIGLGFAKGMAYAHGLPIIPVPTLLSLAFGLQDDKPTRGIAHSHSRKVFYQEFEWQNTVPRVKDVAVVGEIDLFIKQLKRGFQWNCDSLLGDQSTLKKAEPSAAFVGRLASIYFDEWAREKPYDLVPDYIAPFEIKNRA</sequence>
<dbReference type="NCBIfam" id="TIGR03725">
    <property type="entry name" value="T6A_YeaZ"/>
    <property type="match status" value="1"/>
</dbReference>
<gene>
    <name evidence="2" type="ORF">METZ01_LOCUS108285</name>
</gene>
<dbReference type="Pfam" id="PF00814">
    <property type="entry name" value="TsaD"/>
    <property type="match status" value="1"/>
</dbReference>
<dbReference type="InterPro" id="IPR000905">
    <property type="entry name" value="Gcp-like_dom"/>
</dbReference>
<dbReference type="SUPFAM" id="SSF53067">
    <property type="entry name" value="Actin-like ATPase domain"/>
    <property type="match status" value="1"/>
</dbReference>